<protein>
    <submittedName>
        <fullName evidence="3">Response regulator</fullName>
    </submittedName>
</protein>
<reference evidence="4" key="1">
    <citation type="journal article" date="2019" name="Int. J. Syst. Evol. Microbiol.">
        <title>The Global Catalogue of Microorganisms (GCM) 10K type strain sequencing project: providing services to taxonomists for standard genome sequencing and annotation.</title>
        <authorList>
            <consortium name="The Broad Institute Genomics Platform"/>
            <consortium name="The Broad Institute Genome Sequencing Center for Infectious Disease"/>
            <person name="Wu L."/>
            <person name="Ma J."/>
        </authorList>
    </citation>
    <scope>NUCLEOTIDE SEQUENCE [LARGE SCALE GENOMIC DNA]</scope>
    <source>
        <strain evidence="4">CGMCC 1.15288</strain>
    </source>
</reference>
<dbReference type="InterPro" id="IPR001789">
    <property type="entry name" value="Sig_transdc_resp-reg_receiver"/>
</dbReference>
<dbReference type="Gene3D" id="3.40.50.2300">
    <property type="match status" value="1"/>
</dbReference>
<proteinExistence type="predicted"/>
<dbReference type="Proteomes" id="UP000600214">
    <property type="component" value="Unassembled WGS sequence"/>
</dbReference>
<dbReference type="PROSITE" id="PS50110">
    <property type="entry name" value="RESPONSE_REGULATORY"/>
    <property type="match status" value="1"/>
</dbReference>
<comment type="caution">
    <text evidence="3">The sequence shown here is derived from an EMBL/GenBank/DDBJ whole genome shotgun (WGS) entry which is preliminary data.</text>
</comment>
<keyword evidence="4" id="KW-1185">Reference proteome</keyword>
<evidence type="ECO:0000259" key="2">
    <source>
        <dbReference type="PROSITE" id="PS50110"/>
    </source>
</evidence>
<organism evidence="3 4">
    <name type="scientific">Dyadobacter endophyticus</name>
    <dbReference type="NCBI Taxonomy" id="1749036"/>
    <lineage>
        <taxon>Bacteria</taxon>
        <taxon>Pseudomonadati</taxon>
        <taxon>Bacteroidota</taxon>
        <taxon>Cytophagia</taxon>
        <taxon>Cytophagales</taxon>
        <taxon>Spirosomataceae</taxon>
        <taxon>Dyadobacter</taxon>
    </lineage>
</organism>
<accession>A0ABQ1Z198</accession>
<evidence type="ECO:0000313" key="4">
    <source>
        <dbReference type="Proteomes" id="UP000600214"/>
    </source>
</evidence>
<dbReference type="Pfam" id="PF00072">
    <property type="entry name" value="Response_reg"/>
    <property type="match status" value="1"/>
</dbReference>
<feature type="modified residue" description="4-aspartylphosphate" evidence="1">
    <location>
        <position position="63"/>
    </location>
</feature>
<dbReference type="SUPFAM" id="SSF52172">
    <property type="entry name" value="CheY-like"/>
    <property type="match status" value="1"/>
</dbReference>
<dbReference type="PANTHER" id="PTHR44520">
    <property type="entry name" value="RESPONSE REGULATOR RCP1-RELATED"/>
    <property type="match status" value="1"/>
</dbReference>
<dbReference type="InterPro" id="IPR011006">
    <property type="entry name" value="CheY-like_superfamily"/>
</dbReference>
<name>A0ABQ1Z198_9BACT</name>
<dbReference type="PANTHER" id="PTHR44520:SF2">
    <property type="entry name" value="RESPONSE REGULATOR RCP1"/>
    <property type="match status" value="1"/>
</dbReference>
<gene>
    <name evidence="3" type="ORF">GCM10007423_41770</name>
</gene>
<evidence type="ECO:0000256" key="1">
    <source>
        <dbReference type="PROSITE-ProRule" id="PRU00169"/>
    </source>
</evidence>
<sequence>MMTNDGLKILLVDDDKIMLFLHDTFLKRSGVLCDTVLCYNGKEALDYLDTNQAMETTFLVLLDINMPIMNGWEFLGAIRDKPYLPKVLIVMVSSATEESEKARALTFGQVIDYQQKPLTVETCRRIIGSEQLREFFDNVIPE</sequence>
<dbReference type="SMART" id="SM00448">
    <property type="entry name" value="REC"/>
    <property type="match status" value="1"/>
</dbReference>
<dbReference type="RefSeq" id="WP_229222806.1">
    <property type="nucleotide sequence ID" value="NZ_BMIA01000003.1"/>
</dbReference>
<keyword evidence="1" id="KW-0597">Phosphoprotein</keyword>
<feature type="domain" description="Response regulatory" evidence="2">
    <location>
        <begin position="8"/>
        <end position="131"/>
    </location>
</feature>
<dbReference type="InterPro" id="IPR052893">
    <property type="entry name" value="TCS_response_regulator"/>
</dbReference>
<dbReference type="EMBL" id="BMIA01000003">
    <property type="protein sequence ID" value="GGH43973.1"/>
    <property type="molecule type" value="Genomic_DNA"/>
</dbReference>
<evidence type="ECO:0000313" key="3">
    <source>
        <dbReference type="EMBL" id="GGH43973.1"/>
    </source>
</evidence>